<dbReference type="GO" id="GO:0032259">
    <property type="term" value="P:methylation"/>
    <property type="evidence" value="ECO:0007669"/>
    <property type="project" value="UniProtKB-KW"/>
</dbReference>
<dbReference type="CDD" id="cd02440">
    <property type="entry name" value="AdoMet_MTases"/>
    <property type="match status" value="1"/>
</dbReference>
<feature type="binding site" evidence="5">
    <location>
        <begin position="187"/>
        <end position="190"/>
    </location>
    <ligand>
        <name>substrate</name>
    </ligand>
</feature>
<feature type="binding site" evidence="5">
    <location>
        <begin position="121"/>
        <end position="125"/>
    </location>
    <ligand>
        <name>S-adenosyl-L-methionine</name>
        <dbReference type="ChEBI" id="CHEBI:59789"/>
    </ligand>
</feature>
<name>A0A9E6UP42_9HYPH</name>
<evidence type="ECO:0000256" key="3">
    <source>
        <dbReference type="ARBA" id="ARBA00022691"/>
    </source>
</evidence>
<keyword evidence="2 5" id="KW-0808">Transferase</keyword>
<dbReference type="PROSITE" id="PS00092">
    <property type="entry name" value="N6_MTASE"/>
    <property type="match status" value="1"/>
</dbReference>
<dbReference type="InterPro" id="IPR007848">
    <property type="entry name" value="Small_mtfrase_dom"/>
</dbReference>
<evidence type="ECO:0000259" key="7">
    <source>
        <dbReference type="Pfam" id="PF17827"/>
    </source>
</evidence>
<dbReference type="InterPro" id="IPR019874">
    <property type="entry name" value="RF_methyltr_PrmC"/>
</dbReference>
<evidence type="ECO:0000256" key="1">
    <source>
        <dbReference type="ARBA" id="ARBA00022603"/>
    </source>
</evidence>
<dbReference type="EC" id="2.1.1.297" evidence="5"/>
<dbReference type="InterPro" id="IPR029063">
    <property type="entry name" value="SAM-dependent_MTases_sf"/>
</dbReference>
<accession>A0A9E6UP42</accession>
<dbReference type="InterPro" id="IPR050320">
    <property type="entry name" value="N5-glutamine_MTase"/>
</dbReference>
<dbReference type="InterPro" id="IPR040758">
    <property type="entry name" value="PrmC_N"/>
</dbReference>
<feature type="binding site" evidence="5">
    <location>
        <position position="173"/>
    </location>
    <ligand>
        <name>S-adenosyl-L-methionine</name>
        <dbReference type="ChEBI" id="CHEBI:59789"/>
    </ligand>
</feature>
<evidence type="ECO:0000256" key="2">
    <source>
        <dbReference type="ARBA" id="ARBA00022679"/>
    </source>
</evidence>
<dbReference type="Pfam" id="PF17827">
    <property type="entry name" value="PrmC_N"/>
    <property type="match status" value="1"/>
</dbReference>
<evidence type="ECO:0000313" key="9">
    <source>
        <dbReference type="Proteomes" id="UP000825701"/>
    </source>
</evidence>
<dbReference type="Gene3D" id="1.10.8.10">
    <property type="entry name" value="DNA helicase RuvA subunit, C-terminal domain"/>
    <property type="match status" value="1"/>
</dbReference>
<gene>
    <name evidence="5 8" type="primary">prmC</name>
    <name evidence="8" type="ORF">K6K41_11235</name>
</gene>
<dbReference type="NCBIfam" id="TIGR00536">
    <property type="entry name" value="hemK_fam"/>
    <property type="match status" value="1"/>
</dbReference>
<dbReference type="SUPFAM" id="SSF53335">
    <property type="entry name" value="S-adenosyl-L-methionine-dependent methyltransferases"/>
    <property type="match status" value="1"/>
</dbReference>
<dbReference type="KEGG" id="cmet:K6K41_11235"/>
<evidence type="ECO:0000256" key="5">
    <source>
        <dbReference type="HAMAP-Rule" id="MF_02126"/>
    </source>
</evidence>
<comment type="catalytic activity">
    <reaction evidence="4 5">
        <text>L-glutaminyl-[peptide chain release factor] + S-adenosyl-L-methionine = N(5)-methyl-L-glutaminyl-[peptide chain release factor] + S-adenosyl-L-homocysteine + H(+)</text>
        <dbReference type="Rhea" id="RHEA:42896"/>
        <dbReference type="Rhea" id="RHEA-COMP:10271"/>
        <dbReference type="Rhea" id="RHEA-COMP:10272"/>
        <dbReference type="ChEBI" id="CHEBI:15378"/>
        <dbReference type="ChEBI" id="CHEBI:30011"/>
        <dbReference type="ChEBI" id="CHEBI:57856"/>
        <dbReference type="ChEBI" id="CHEBI:59789"/>
        <dbReference type="ChEBI" id="CHEBI:61891"/>
        <dbReference type="EC" id="2.1.1.297"/>
    </reaction>
</comment>
<feature type="domain" description="Release factor glutamine methyltransferase N-terminal" evidence="7">
    <location>
        <begin position="8"/>
        <end position="75"/>
    </location>
</feature>
<dbReference type="InterPro" id="IPR004556">
    <property type="entry name" value="HemK-like"/>
</dbReference>
<dbReference type="Gene3D" id="3.40.50.150">
    <property type="entry name" value="Vaccinia Virus protein VP39"/>
    <property type="match status" value="1"/>
</dbReference>
<dbReference type="Proteomes" id="UP000825701">
    <property type="component" value="Chromosome"/>
</dbReference>
<protein>
    <recommendedName>
        <fullName evidence="5">Release factor glutamine methyltransferase</fullName>
        <shortName evidence="5">RF MTase</shortName>
        <ecNumber evidence="5">2.1.1.297</ecNumber>
    </recommendedName>
    <alternativeName>
        <fullName evidence="5">N5-glutamine methyltransferase PrmC</fullName>
    </alternativeName>
    <alternativeName>
        <fullName evidence="5">Protein-(glutamine-N5) MTase PrmC</fullName>
    </alternativeName>
    <alternativeName>
        <fullName evidence="5">Protein-glutamine N-methyltransferase PrmC</fullName>
    </alternativeName>
</protein>
<keyword evidence="9" id="KW-1185">Reference proteome</keyword>
<proteinExistence type="inferred from homology"/>
<dbReference type="AlphaFoldDB" id="A0A9E6UP42"/>
<dbReference type="HAMAP" id="MF_02126">
    <property type="entry name" value="RF_methyltr_PrmC"/>
    <property type="match status" value="1"/>
</dbReference>
<evidence type="ECO:0000256" key="4">
    <source>
        <dbReference type="ARBA" id="ARBA00048391"/>
    </source>
</evidence>
<evidence type="ECO:0000313" key="8">
    <source>
        <dbReference type="EMBL" id="QZO01861.1"/>
    </source>
</evidence>
<feature type="binding site" evidence="5">
    <location>
        <position position="144"/>
    </location>
    <ligand>
        <name>S-adenosyl-L-methionine</name>
        <dbReference type="ChEBI" id="CHEBI:59789"/>
    </ligand>
</feature>
<comment type="similarity">
    <text evidence="5">Belongs to the protein N5-glutamine methyltransferase family. PrmC subfamily.</text>
</comment>
<dbReference type="PANTHER" id="PTHR18895:SF74">
    <property type="entry name" value="MTRF1L RELEASE FACTOR GLUTAMINE METHYLTRANSFERASE"/>
    <property type="match status" value="1"/>
</dbReference>
<dbReference type="NCBIfam" id="TIGR03534">
    <property type="entry name" value="RF_mod_PrmC"/>
    <property type="match status" value="1"/>
</dbReference>
<dbReference type="GO" id="GO:0003676">
    <property type="term" value="F:nucleic acid binding"/>
    <property type="evidence" value="ECO:0007669"/>
    <property type="project" value="InterPro"/>
</dbReference>
<dbReference type="Pfam" id="PF05175">
    <property type="entry name" value="MTS"/>
    <property type="match status" value="1"/>
</dbReference>
<feature type="binding site" evidence="5">
    <location>
        <position position="187"/>
    </location>
    <ligand>
        <name>S-adenosyl-L-methionine</name>
        <dbReference type="ChEBI" id="CHEBI:59789"/>
    </ligand>
</feature>
<dbReference type="InterPro" id="IPR002052">
    <property type="entry name" value="DNA_methylase_N6_adenine_CS"/>
</dbReference>
<organism evidence="8 9">
    <name type="scientific">Chenggangzhangella methanolivorans</name>
    <dbReference type="NCBI Taxonomy" id="1437009"/>
    <lineage>
        <taxon>Bacteria</taxon>
        <taxon>Pseudomonadati</taxon>
        <taxon>Pseudomonadota</taxon>
        <taxon>Alphaproteobacteria</taxon>
        <taxon>Hyphomicrobiales</taxon>
        <taxon>Methylopilaceae</taxon>
        <taxon>Chenggangzhangella</taxon>
    </lineage>
</organism>
<comment type="function">
    <text evidence="5">Methylates the class 1 translation termination release factors RF1/PrfA and RF2/PrfB on the glutamine residue of the universally conserved GGQ motif.</text>
</comment>
<dbReference type="EMBL" id="CP081869">
    <property type="protein sequence ID" value="QZO01861.1"/>
    <property type="molecule type" value="Genomic_DNA"/>
</dbReference>
<dbReference type="RefSeq" id="WP_261405209.1">
    <property type="nucleotide sequence ID" value="NZ_CP081869.1"/>
</dbReference>
<sequence>MTRAEEVRAAAALFREAGCDTPEFDARALAAEAFALSPAELIAGGPDEAGPEERVRLDEMIARRVAGEPVARIIGHREFWGLRFRLAPETLVPRPDSETIVETALAEAGARDRALSVLDLGAGTGCLLLAILSERPHAVGVGIDLSPAAAAAAQANAAALGLQARALFVAGSWGEAIGRRFDVVVSNPPYIARPDIAHLDVEVRAHDPHLALDGGLDGLRAYRALALGLEALLKADGVAVLELGAGQAEEVSELMRAAGLAVPRVVPDLAGTPRALVVRRRR</sequence>
<evidence type="ECO:0000259" key="6">
    <source>
        <dbReference type="Pfam" id="PF05175"/>
    </source>
</evidence>
<dbReference type="PANTHER" id="PTHR18895">
    <property type="entry name" value="HEMK METHYLTRANSFERASE"/>
    <property type="match status" value="1"/>
</dbReference>
<dbReference type="GO" id="GO:0102559">
    <property type="term" value="F:peptide chain release factor N(5)-glutamine methyltransferase activity"/>
    <property type="evidence" value="ECO:0007669"/>
    <property type="project" value="UniProtKB-EC"/>
</dbReference>
<feature type="domain" description="Methyltransferase small" evidence="6">
    <location>
        <begin position="113"/>
        <end position="192"/>
    </location>
</feature>
<keyword evidence="1 5" id="KW-0489">Methyltransferase</keyword>
<reference evidence="8" key="1">
    <citation type="submission" date="2021-08" db="EMBL/GenBank/DDBJ databases">
        <authorList>
            <person name="Zhang H."/>
            <person name="Xu M."/>
            <person name="Yu Z."/>
            <person name="Yang L."/>
            <person name="Cai Y."/>
        </authorList>
    </citation>
    <scope>NUCLEOTIDE SEQUENCE</scope>
    <source>
        <strain evidence="8">CHL1</strain>
    </source>
</reference>
<keyword evidence="3 5" id="KW-0949">S-adenosyl-L-methionine</keyword>